<dbReference type="Pfam" id="PF26395">
    <property type="entry name" value="E2-CBASS"/>
    <property type="match status" value="1"/>
</dbReference>
<dbReference type="EMBL" id="BJYI01000018">
    <property type="protein sequence ID" value="GEN73692.1"/>
    <property type="molecule type" value="Genomic_DNA"/>
</dbReference>
<dbReference type="AlphaFoldDB" id="A0A511YES6"/>
<evidence type="ECO:0000259" key="1">
    <source>
        <dbReference type="Pfam" id="PF26395"/>
    </source>
</evidence>
<dbReference type="Proteomes" id="UP000321150">
    <property type="component" value="Unassembled WGS sequence"/>
</dbReference>
<organism evidence="2 3">
    <name type="scientific">Chryseobacterium lathyri</name>
    <dbReference type="NCBI Taxonomy" id="395933"/>
    <lineage>
        <taxon>Bacteria</taxon>
        <taxon>Pseudomonadati</taxon>
        <taxon>Bacteroidota</taxon>
        <taxon>Flavobacteriia</taxon>
        <taxon>Flavobacteriales</taxon>
        <taxon>Weeksellaceae</taxon>
        <taxon>Chryseobacterium group</taxon>
        <taxon>Chryseobacterium</taxon>
    </lineage>
</organism>
<dbReference type="InterPro" id="IPR058588">
    <property type="entry name" value="E2-CBASS"/>
</dbReference>
<gene>
    <name evidence="2" type="ORF">CLA01_37640</name>
</gene>
<accession>A0A511YES6</accession>
<protein>
    <recommendedName>
        <fullName evidence="1">Type II CBASS E2 protein domain-containing protein</fullName>
    </recommendedName>
</protein>
<sequence length="139" mass="16649">MKVLLRNLSAFLFVEKKIVEKNFDWVDLKLMNDKKQLYLKGTGELSPIGCKNKYKIQIEFAPFIAGNRFERIKIISPNIDFNPKIHMYKSDNSLCLYYPPDYDFHHVPLFKSLTMLSEWLVKYEFFKRFGVWLGNEFKH</sequence>
<reference evidence="2 3" key="1">
    <citation type="submission" date="2019-07" db="EMBL/GenBank/DDBJ databases">
        <title>Whole genome shotgun sequence of Chryseobacterium lathyri NBRC 105250.</title>
        <authorList>
            <person name="Hosoyama A."/>
            <person name="Uohara A."/>
            <person name="Ohji S."/>
            <person name="Ichikawa N."/>
        </authorList>
    </citation>
    <scope>NUCLEOTIDE SEQUENCE [LARGE SCALE GENOMIC DNA]</scope>
    <source>
        <strain evidence="2 3">NBRC 105250</strain>
    </source>
</reference>
<name>A0A511YES6_9FLAO</name>
<proteinExistence type="predicted"/>
<comment type="caution">
    <text evidence="2">The sequence shown here is derived from an EMBL/GenBank/DDBJ whole genome shotgun (WGS) entry which is preliminary data.</text>
</comment>
<feature type="domain" description="Type II CBASS E2 protein" evidence="1">
    <location>
        <begin position="17"/>
        <end position="137"/>
    </location>
</feature>
<evidence type="ECO:0000313" key="3">
    <source>
        <dbReference type="Proteomes" id="UP000321150"/>
    </source>
</evidence>
<evidence type="ECO:0000313" key="2">
    <source>
        <dbReference type="EMBL" id="GEN73692.1"/>
    </source>
</evidence>